<evidence type="ECO:0000313" key="4">
    <source>
        <dbReference type="Proteomes" id="UP000193884"/>
    </source>
</evidence>
<organism evidence="1 3">
    <name type="scientific">Bradyrhizobium canariense</name>
    <dbReference type="NCBI Taxonomy" id="255045"/>
    <lineage>
        <taxon>Bacteria</taxon>
        <taxon>Pseudomonadati</taxon>
        <taxon>Pseudomonadota</taxon>
        <taxon>Alphaproteobacteria</taxon>
        <taxon>Hyphomicrobiales</taxon>
        <taxon>Nitrobacteraceae</taxon>
        <taxon>Bradyrhizobium</taxon>
    </lineage>
</organism>
<evidence type="ECO:0000313" key="3">
    <source>
        <dbReference type="Proteomes" id="UP000193553"/>
    </source>
</evidence>
<dbReference type="AlphaFoldDB" id="A0A1X3EZF9"/>
<dbReference type="Proteomes" id="UP000193884">
    <property type="component" value="Unassembled WGS sequence"/>
</dbReference>
<proteinExistence type="predicted"/>
<keyword evidence="4" id="KW-1185">Reference proteome</keyword>
<dbReference type="EMBL" id="NAFI01000066">
    <property type="protein sequence ID" value="OSJ19876.1"/>
    <property type="molecule type" value="Genomic_DNA"/>
</dbReference>
<dbReference type="EMBL" id="NAFK01000055">
    <property type="protein sequence ID" value="OSJ36937.1"/>
    <property type="molecule type" value="Genomic_DNA"/>
</dbReference>
<reference evidence="3 4" key="1">
    <citation type="submission" date="2017-03" db="EMBL/GenBank/DDBJ databases">
        <title>Whole genome sequences of fourteen strains of Bradyrhizobium canariense and one strain of Bradyrhizobium japonicum isolated from Lupinus (Papilionoideae: Genisteae) species in Algeria.</title>
        <authorList>
            <person name="Crovadore J."/>
            <person name="Chekireb D."/>
            <person name="Brachmann A."/>
            <person name="Chablais R."/>
            <person name="Cochard B."/>
            <person name="Lefort F."/>
        </authorList>
    </citation>
    <scope>NUCLEOTIDE SEQUENCE [LARGE SCALE GENOMIC DNA]</scope>
    <source>
        <strain evidence="1 3">UBMA195</strain>
        <strain evidence="2 4">UBMAN05</strain>
    </source>
</reference>
<gene>
    <name evidence="2" type="ORF">BST63_00230</name>
    <name evidence="1" type="ORF">BSZ18_00270</name>
</gene>
<name>A0A1X3EZF9_9BRAD</name>
<comment type="caution">
    <text evidence="1">The sequence shown here is derived from an EMBL/GenBank/DDBJ whole genome shotgun (WGS) entry which is preliminary data.</text>
</comment>
<dbReference type="Proteomes" id="UP000193553">
    <property type="component" value="Unassembled WGS sequence"/>
</dbReference>
<accession>A0A1X3EZF9</accession>
<evidence type="ECO:0000313" key="2">
    <source>
        <dbReference type="EMBL" id="OSJ36937.1"/>
    </source>
</evidence>
<protein>
    <submittedName>
        <fullName evidence="1">Uncharacterized protein</fullName>
    </submittedName>
</protein>
<evidence type="ECO:0000313" key="1">
    <source>
        <dbReference type="EMBL" id="OSJ19876.1"/>
    </source>
</evidence>
<sequence length="78" mass="9300">MKDLRRRLEKVRADAREFMLMSQQATDIEKRELFKRLADELAFEALELELIVKKNERANPCDQHEVVEFKPPSQRTRG</sequence>